<comment type="caution">
    <text evidence="1">The sequence shown here is derived from an EMBL/GenBank/DDBJ whole genome shotgun (WGS) entry which is preliminary data.</text>
</comment>
<organism evidence="1">
    <name type="scientific">Dictyoglomus thermophilum</name>
    <dbReference type="NCBI Taxonomy" id="14"/>
    <lineage>
        <taxon>Bacteria</taxon>
        <taxon>Pseudomonadati</taxon>
        <taxon>Dictyoglomota</taxon>
        <taxon>Dictyoglomia</taxon>
        <taxon>Dictyoglomales</taxon>
        <taxon>Dictyoglomaceae</taxon>
        <taxon>Dictyoglomus</taxon>
    </lineage>
</organism>
<gene>
    <name evidence="1" type="ORF">ENW00_00025</name>
</gene>
<accession>A0A7C3RIQ8</accession>
<dbReference type="EMBL" id="DTIN01000001">
    <property type="protein sequence ID" value="HFX12539.1"/>
    <property type="molecule type" value="Genomic_DNA"/>
</dbReference>
<proteinExistence type="predicted"/>
<protein>
    <submittedName>
        <fullName evidence="1">Uncharacterized protein</fullName>
    </submittedName>
</protein>
<dbReference type="AlphaFoldDB" id="A0A7C3RIQ8"/>
<name>A0A7C3RIQ8_DICTH</name>
<sequence length="172" mass="20329">MNDNFNFDEIMSNIKEQIKNGEVNCGSLKDLIEKYKELGFHIQKLLEYAIKNTKEDKDKLNNLYEEIKEENIANLCEQLRSYGERLRFRNSGVYERFYDKDKKAPAGMTFRLLELSRLGKRDEVFYIILREFATAQEEVDEKLVMAFNPKYSVESFRALLYSFLSGLLGKNY</sequence>
<evidence type="ECO:0000313" key="1">
    <source>
        <dbReference type="EMBL" id="HFX12539.1"/>
    </source>
</evidence>
<reference evidence="1" key="1">
    <citation type="journal article" date="2020" name="mSystems">
        <title>Genome- and Community-Level Interaction Insights into Carbon Utilization and Element Cycling Functions of Hydrothermarchaeota in Hydrothermal Sediment.</title>
        <authorList>
            <person name="Zhou Z."/>
            <person name="Liu Y."/>
            <person name="Xu W."/>
            <person name="Pan J."/>
            <person name="Luo Z.H."/>
            <person name="Li M."/>
        </authorList>
    </citation>
    <scope>NUCLEOTIDE SEQUENCE [LARGE SCALE GENOMIC DNA]</scope>
    <source>
        <strain evidence="1">SpSt-81</strain>
    </source>
</reference>